<dbReference type="VEuPathDB" id="VectorBase:GAUT022898"/>
<dbReference type="GO" id="GO:0022627">
    <property type="term" value="C:cytosolic small ribosomal subunit"/>
    <property type="evidence" value="ECO:0007669"/>
    <property type="project" value="TreeGrafter"/>
</dbReference>
<keyword evidence="2" id="KW-0689">Ribosomal protein</keyword>
<evidence type="ECO:0000256" key="1">
    <source>
        <dbReference type="ARBA" id="ARBA00007345"/>
    </source>
</evidence>
<organism evidence="5 6">
    <name type="scientific">Glossina austeni</name>
    <name type="common">Savannah tsetse fly</name>
    <dbReference type="NCBI Taxonomy" id="7395"/>
    <lineage>
        <taxon>Eukaryota</taxon>
        <taxon>Metazoa</taxon>
        <taxon>Ecdysozoa</taxon>
        <taxon>Arthropoda</taxon>
        <taxon>Hexapoda</taxon>
        <taxon>Insecta</taxon>
        <taxon>Pterygota</taxon>
        <taxon>Neoptera</taxon>
        <taxon>Endopterygota</taxon>
        <taxon>Diptera</taxon>
        <taxon>Brachycera</taxon>
        <taxon>Muscomorpha</taxon>
        <taxon>Hippoboscoidea</taxon>
        <taxon>Glossinidae</taxon>
        <taxon>Glossina</taxon>
    </lineage>
</organism>
<evidence type="ECO:0000313" key="5">
    <source>
        <dbReference type="EnsemblMetazoa" id="GAUT022898-PA"/>
    </source>
</evidence>
<dbReference type="InterPro" id="IPR002222">
    <property type="entry name" value="Ribosomal_uS19"/>
</dbReference>
<comment type="similarity">
    <text evidence="1">Belongs to the universal ribosomal protein uS19 family.</text>
</comment>
<sequence>MRNRIGREVHTSHMPNSLPATFPILSNHPSSVSIARSTYVLEILEQYSQYTAKGRSIPNQNKEVVKKKRTFKKFTYRGVDLDQLLDKPNKQVVELMHSPVRRRCSRGLKRKRYGVNKETS</sequence>
<protein>
    <recommendedName>
        <fullName evidence="4">40S ribosomal protein S15</fullName>
    </recommendedName>
</protein>
<evidence type="ECO:0000313" key="6">
    <source>
        <dbReference type="Proteomes" id="UP000078200"/>
    </source>
</evidence>
<reference evidence="5" key="1">
    <citation type="submission" date="2020-05" db="UniProtKB">
        <authorList>
            <consortium name="EnsemblMetazoa"/>
        </authorList>
    </citation>
    <scope>IDENTIFICATION</scope>
    <source>
        <strain evidence="5">TTRI</strain>
    </source>
</reference>
<dbReference type="PANTHER" id="PTHR11880:SF2">
    <property type="entry name" value="SMALL RIBOSOMAL SUBUNIT PROTEIN US19"/>
    <property type="match status" value="1"/>
</dbReference>
<evidence type="ECO:0000256" key="4">
    <source>
        <dbReference type="ARBA" id="ARBA00035469"/>
    </source>
</evidence>
<dbReference type="Proteomes" id="UP000078200">
    <property type="component" value="Unassembled WGS sequence"/>
</dbReference>
<dbReference type="GO" id="GO:0006412">
    <property type="term" value="P:translation"/>
    <property type="evidence" value="ECO:0007669"/>
    <property type="project" value="InterPro"/>
</dbReference>
<evidence type="ECO:0000256" key="3">
    <source>
        <dbReference type="ARBA" id="ARBA00023274"/>
    </source>
</evidence>
<dbReference type="GO" id="GO:0003735">
    <property type="term" value="F:structural constituent of ribosome"/>
    <property type="evidence" value="ECO:0007669"/>
    <property type="project" value="InterPro"/>
</dbReference>
<dbReference type="Gene3D" id="3.30.860.10">
    <property type="entry name" value="30s Ribosomal Protein S19, Chain A"/>
    <property type="match status" value="1"/>
</dbReference>
<dbReference type="GO" id="GO:0000028">
    <property type="term" value="P:ribosomal small subunit assembly"/>
    <property type="evidence" value="ECO:0007669"/>
    <property type="project" value="TreeGrafter"/>
</dbReference>
<dbReference type="EnsemblMetazoa" id="GAUT022898-RA">
    <property type="protein sequence ID" value="GAUT022898-PA"/>
    <property type="gene ID" value="GAUT022898"/>
</dbReference>
<keyword evidence="6" id="KW-1185">Reference proteome</keyword>
<dbReference type="AlphaFoldDB" id="A0A1A9V1L3"/>
<dbReference type="InterPro" id="IPR023575">
    <property type="entry name" value="Ribosomal_uS19_SF"/>
</dbReference>
<evidence type="ECO:0000256" key="2">
    <source>
        <dbReference type="ARBA" id="ARBA00022980"/>
    </source>
</evidence>
<accession>A0A1A9V1L3</accession>
<dbReference type="STRING" id="7395.A0A1A9V1L3"/>
<name>A0A1A9V1L3_GLOAU</name>
<dbReference type="PANTHER" id="PTHR11880">
    <property type="entry name" value="RIBOSOMAL PROTEIN S19P FAMILY MEMBER"/>
    <property type="match status" value="1"/>
</dbReference>
<proteinExistence type="inferred from homology"/>
<keyword evidence="3" id="KW-0687">Ribonucleoprotein</keyword>